<dbReference type="Proteomes" id="UP001271769">
    <property type="component" value="Unassembled WGS sequence"/>
</dbReference>
<keyword evidence="2 4" id="KW-0808">Transferase</keyword>
<dbReference type="SUPFAM" id="SSF56214">
    <property type="entry name" value="4'-phosphopantetheinyl transferase"/>
    <property type="match status" value="2"/>
</dbReference>
<name>A0ABU5E158_9PROT</name>
<dbReference type="Pfam" id="PF01648">
    <property type="entry name" value="ACPS"/>
    <property type="match status" value="1"/>
</dbReference>
<organism evidence="4 5">
    <name type="scientific">Dongia rigui</name>
    <dbReference type="NCBI Taxonomy" id="940149"/>
    <lineage>
        <taxon>Bacteria</taxon>
        <taxon>Pseudomonadati</taxon>
        <taxon>Pseudomonadota</taxon>
        <taxon>Alphaproteobacteria</taxon>
        <taxon>Rhodospirillales</taxon>
        <taxon>Dongiaceae</taxon>
        <taxon>Dongia</taxon>
    </lineage>
</organism>
<gene>
    <name evidence="4" type="ORF">SMD31_15380</name>
</gene>
<keyword evidence="5" id="KW-1185">Reference proteome</keyword>
<dbReference type="PANTHER" id="PTHR12215">
    <property type="entry name" value="PHOSPHOPANTETHEINE TRANSFERASE"/>
    <property type="match status" value="1"/>
</dbReference>
<dbReference type="PANTHER" id="PTHR12215:SF10">
    <property type="entry name" value="L-AMINOADIPATE-SEMIALDEHYDE DEHYDROGENASE-PHOSPHOPANTETHEINYL TRANSFERASE"/>
    <property type="match status" value="1"/>
</dbReference>
<comment type="caution">
    <text evidence="4">The sequence shown here is derived from an EMBL/GenBank/DDBJ whole genome shotgun (WGS) entry which is preliminary data.</text>
</comment>
<evidence type="ECO:0000256" key="2">
    <source>
        <dbReference type="ARBA" id="ARBA00022679"/>
    </source>
</evidence>
<proteinExistence type="inferred from homology"/>
<evidence type="ECO:0000256" key="1">
    <source>
        <dbReference type="ARBA" id="ARBA00010990"/>
    </source>
</evidence>
<reference evidence="4 5" key="1">
    <citation type="journal article" date="2013" name="Antonie Van Leeuwenhoek">
        <title>Dongia rigui sp. nov., isolated from freshwater of a large wetland in Korea.</title>
        <authorList>
            <person name="Baik K.S."/>
            <person name="Hwang Y.M."/>
            <person name="Choi J.S."/>
            <person name="Kwon J."/>
            <person name="Seong C.N."/>
        </authorList>
    </citation>
    <scope>NUCLEOTIDE SEQUENCE [LARGE SCALE GENOMIC DNA]</scope>
    <source>
        <strain evidence="4 5">04SU4-P</strain>
    </source>
</reference>
<dbReference type="Gene3D" id="3.90.470.20">
    <property type="entry name" value="4'-phosphopantetheinyl transferase domain"/>
    <property type="match status" value="1"/>
</dbReference>
<sequence length="194" mass="21227">MSPTVYFTVIDDVARQNRSALGKIILLQCIRLATQQPNGLFEMTHEPAGRPVVSGHPEIFISLSHSATSLACAGTLAGPLGIDLEIERSGRNVADIAAFAFGPAEQKRVARDGTDGFYRIWTLREAIAKAEGIGLVQVADRQDRVDTGPDSGEWRWRDWHLARHVVAPGRHLALAVQAARADAMAWRYFTPTDA</sequence>
<accession>A0ABU5E158</accession>
<protein>
    <submittedName>
        <fullName evidence="4">4'-phosphopantetheinyl transferase superfamily protein</fullName>
    </submittedName>
</protein>
<evidence type="ECO:0000313" key="4">
    <source>
        <dbReference type="EMBL" id="MDY0873323.1"/>
    </source>
</evidence>
<evidence type="ECO:0000313" key="5">
    <source>
        <dbReference type="Proteomes" id="UP001271769"/>
    </source>
</evidence>
<comment type="similarity">
    <text evidence="1">Belongs to the P-Pant transferase superfamily. Gsp/Sfp/HetI/AcpT family.</text>
</comment>
<dbReference type="InterPro" id="IPR008278">
    <property type="entry name" value="4-PPantetheinyl_Trfase_dom"/>
</dbReference>
<feature type="domain" description="4'-phosphopantetheinyl transferase" evidence="3">
    <location>
        <begin position="79"/>
        <end position="142"/>
    </location>
</feature>
<evidence type="ECO:0000259" key="3">
    <source>
        <dbReference type="Pfam" id="PF01648"/>
    </source>
</evidence>
<dbReference type="InterPro" id="IPR037143">
    <property type="entry name" value="4-PPantetheinyl_Trfase_dom_sf"/>
</dbReference>
<dbReference type="EMBL" id="JAXCLX010000002">
    <property type="protein sequence ID" value="MDY0873323.1"/>
    <property type="molecule type" value="Genomic_DNA"/>
</dbReference>
<dbReference type="InterPro" id="IPR050559">
    <property type="entry name" value="P-Pant_transferase_sf"/>
</dbReference>
<dbReference type="RefSeq" id="WP_320501777.1">
    <property type="nucleotide sequence ID" value="NZ_JAXCLX010000002.1"/>
</dbReference>
<dbReference type="GO" id="GO:0016740">
    <property type="term" value="F:transferase activity"/>
    <property type="evidence" value="ECO:0007669"/>
    <property type="project" value="UniProtKB-KW"/>
</dbReference>